<name>A0A5N6R5V5_9ROSI</name>
<feature type="transmembrane region" description="Helical" evidence="1">
    <location>
        <begin position="85"/>
        <end position="110"/>
    </location>
</feature>
<accession>A0A5N6R5V5</accession>
<dbReference type="Proteomes" id="UP000327013">
    <property type="component" value="Chromosome 5"/>
</dbReference>
<sequence>MDCNIDLRYVVPAVVSLIFVVLPSEDNPRIQHNNYIGFESLEQPIFVMACLVLAIVVLVFLFTSVNLPLTLQPVFLQTRHFSISWSLSLLASLLFPPSHFWLVFPILLIISRWDTMILDRVLSCFLQAIPARIILCFPQRQEEPEPQTLPPPPAQVQIEVNENEERSATLSGWRPHLPSFSLYAISLDLAFRHVRLRFRRWWLFLGEGFLKHQLLLCRWLMVMRSEEREREEIRRRDVGSWSG</sequence>
<gene>
    <name evidence="2" type="ORF">FH972_012340</name>
</gene>
<keyword evidence="1" id="KW-0472">Membrane</keyword>
<dbReference type="EMBL" id="CM017325">
    <property type="protein sequence ID" value="KAE8055505.1"/>
    <property type="molecule type" value="Genomic_DNA"/>
</dbReference>
<feature type="transmembrane region" description="Helical" evidence="1">
    <location>
        <begin position="6"/>
        <end position="24"/>
    </location>
</feature>
<feature type="transmembrane region" description="Helical" evidence="1">
    <location>
        <begin position="45"/>
        <end position="65"/>
    </location>
</feature>
<dbReference type="AlphaFoldDB" id="A0A5N6R5V5"/>
<evidence type="ECO:0000256" key="1">
    <source>
        <dbReference type="SAM" id="Phobius"/>
    </source>
</evidence>
<keyword evidence="3" id="KW-1185">Reference proteome</keyword>
<keyword evidence="1" id="KW-1133">Transmembrane helix</keyword>
<organism evidence="2 3">
    <name type="scientific">Carpinus fangiana</name>
    <dbReference type="NCBI Taxonomy" id="176857"/>
    <lineage>
        <taxon>Eukaryota</taxon>
        <taxon>Viridiplantae</taxon>
        <taxon>Streptophyta</taxon>
        <taxon>Embryophyta</taxon>
        <taxon>Tracheophyta</taxon>
        <taxon>Spermatophyta</taxon>
        <taxon>Magnoliopsida</taxon>
        <taxon>eudicotyledons</taxon>
        <taxon>Gunneridae</taxon>
        <taxon>Pentapetalae</taxon>
        <taxon>rosids</taxon>
        <taxon>fabids</taxon>
        <taxon>Fagales</taxon>
        <taxon>Betulaceae</taxon>
        <taxon>Carpinus</taxon>
    </lineage>
</organism>
<reference evidence="2 3" key="1">
    <citation type="submission" date="2019-06" db="EMBL/GenBank/DDBJ databases">
        <title>A chromosomal-level reference genome of Carpinus fangiana (Coryloideae, Betulaceae).</title>
        <authorList>
            <person name="Yang X."/>
            <person name="Wang Z."/>
            <person name="Zhang L."/>
            <person name="Hao G."/>
            <person name="Liu J."/>
            <person name="Yang Y."/>
        </authorList>
    </citation>
    <scope>NUCLEOTIDE SEQUENCE [LARGE SCALE GENOMIC DNA]</scope>
    <source>
        <strain evidence="2">Cfa_2016G</strain>
        <tissue evidence="2">Leaf</tissue>
    </source>
</reference>
<evidence type="ECO:0000313" key="3">
    <source>
        <dbReference type="Proteomes" id="UP000327013"/>
    </source>
</evidence>
<proteinExistence type="predicted"/>
<keyword evidence="1" id="KW-0812">Transmembrane</keyword>
<evidence type="ECO:0000313" key="2">
    <source>
        <dbReference type="EMBL" id="KAE8055505.1"/>
    </source>
</evidence>
<protein>
    <submittedName>
        <fullName evidence="2">Uncharacterized protein</fullName>
    </submittedName>
</protein>